<gene>
    <name evidence="2" type="ORF">PCOR1329_LOCUS10464</name>
</gene>
<organism evidence="2 3">
    <name type="scientific">Prorocentrum cordatum</name>
    <dbReference type="NCBI Taxonomy" id="2364126"/>
    <lineage>
        <taxon>Eukaryota</taxon>
        <taxon>Sar</taxon>
        <taxon>Alveolata</taxon>
        <taxon>Dinophyceae</taxon>
        <taxon>Prorocentrales</taxon>
        <taxon>Prorocentraceae</taxon>
        <taxon>Prorocentrum</taxon>
    </lineage>
</organism>
<sequence>MDSEGAELVPLAAGPVAAPGDGVGRAFPALEVDETWLIVDPFHPDFGIKRNPLPSAPAAGLHALVVDSSGRPAAAKKVKDSEGGFLEAARKWLDDVEAADRGERKDGGLEARLRRALDGGTASPVSGEDARTLPANFDEHGGRTGREMKLLTEILCLSGTYDQNSDPSLACIDAVSRRVRLVIE</sequence>
<proteinExistence type="predicted"/>
<feature type="region of interest" description="Disordered" evidence="1">
    <location>
        <begin position="118"/>
        <end position="142"/>
    </location>
</feature>
<dbReference type="EMBL" id="CAUYUJ010002969">
    <property type="protein sequence ID" value="CAK0803181.1"/>
    <property type="molecule type" value="Genomic_DNA"/>
</dbReference>
<protein>
    <submittedName>
        <fullName evidence="2">Uncharacterized protein</fullName>
    </submittedName>
</protein>
<evidence type="ECO:0000313" key="2">
    <source>
        <dbReference type="EMBL" id="CAK0803181.1"/>
    </source>
</evidence>
<evidence type="ECO:0000313" key="3">
    <source>
        <dbReference type="Proteomes" id="UP001189429"/>
    </source>
</evidence>
<accession>A0ABN9QDU8</accession>
<comment type="caution">
    <text evidence="2">The sequence shown here is derived from an EMBL/GenBank/DDBJ whole genome shotgun (WGS) entry which is preliminary data.</text>
</comment>
<feature type="non-terminal residue" evidence="2">
    <location>
        <position position="184"/>
    </location>
</feature>
<keyword evidence="3" id="KW-1185">Reference proteome</keyword>
<reference evidence="2" key="1">
    <citation type="submission" date="2023-10" db="EMBL/GenBank/DDBJ databases">
        <authorList>
            <person name="Chen Y."/>
            <person name="Shah S."/>
            <person name="Dougan E. K."/>
            <person name="Thang M."/>
            <person name="Chan C."/>
        </authorList>
    </citation>
    <scope>NUCLEOTIDE SEQUENCE [LARGE SCALE GENOMIC DNA]</scope>
</reference>
<name>A0ABN9QDU8_9DINO</name>
<evidence type="ECO:0000256" key="1">
    <source>
        <dbReference type="SAM" id="MobiDB-lite"/>
    </source>
</evidence>
<dbReference type="Proteomes" id="UP001189429">
    <property type="component" value="Unassembled WGS sequence"/>
</dbReference>